<keyword evidence="3 7" id="KW-0288">FMN</keyword>
<dbReference type="GO" id="GO:0016491">
    <property type="term" value="F:oxidoreductase activity"/>
    <property type="evidence" value="ECO:0007669"/>
    <property type="project" value="UniProtKB-UniRule"/>
</dbReference>
<evidence type="ECO:0000256" key="6">
    <source>
        <dbReference type="ARBA" id="ARBA00023027"/>
    </source>
</evidence>
<proteinExistence type="inferred from homology"/>
<evidence type="ECO:0000313" key="11">
    <source>
        <dbReference type="Proteomes" id="UP000294599"/>
    </source>
</evidence>
<comment type="caution">
    <text evidence="10">The sequence shown here is derived from an EMBL/GenBank/DDBJ whole genome shotgun (WGS) entry which is preliminary data.</text>
</comment>
<dbReference type="InterPro" id="IPR052530">
    <property type="entry name" value="NAD(P)H_nitroreductase"/>
</dbReference>
<dbReference type="AlphaFoldDB" id="A0A4R3L0K5"/>
<dbReference type="PIRSF" id="PIRSF000232">
    <property type="entry name" value="YdjA"/>
    <property type="match status" value="1"/>
</dbReference>
<evidence type="ECO:0000256" key="5">
    <source>
        <dbReference type="ARBA" id="ARBA00023002"/>
    </source>
</evidence>
<dbReference type="PANTHER" id="PTHR43821:SF1">
    <property type="entry name" value="NAD(P)H NITROREDUCTASE YDJA-RELATED"/>
    <property type="match status" value="1"/>
</dbReference>
<dbReference type="InterPro" id="IPR026021">
    <property type="entry name" value="YdjA-like"/>
</dbReference>
<keyword evidence="6 7" id="KW-0520">NAD</keyword>
<comment type="similarity">
    <text evidence="1 7">Belongs to the nitroreductase family.</text>
</comment>
<keyword evidence="2 7" id="KW-0285">Flavoprotein</keyword>
<dbReference type="EMBL" id="SMAF01000030">
    <property type="protein sequence ID" value="TCS93033.1"/>
    <property type="molecule type" value="Genomic_DNA"/>
</dbReference>
<dbReference type="InterPro" id="IPR029479">
    <property type="entry name" value="Nitroreductase"/>
</dbReference>
<comment type="cofactor">
    <cofactor evidence="8">
        <name>FMN</name>
        <dbReference type="ChEBI" id="CHEBI:58210"/>
    </cofactor>
    <text evidence="8">Binds 1 FMN per subunit.</text>
</comment>
<keyword evidence="5 7" id="KW-0560">Oxidoreductase</keyword>
<name>A0A4R3L0K5_9GAMM</name>
<sequence length="190" mass="20879">MENPLIALLRQRHSVPSRQLREPAPDAGQLQQMLQTAVHVPDHGRLAPWRFIELRDEGRRQLGQALADIFRREHTDATEAALEKESTRFSFAPLVVVVVGRITPGHKVPVIEQQLSAGCVCLQLLQAAHALGFAAQWLTGWAAYHPDIHATLGLSADEQVIGFVHIGTPAAEAVVRPRPDVAALLSRWPA</sequence>
<keyword evidence="11" id="KW-1185">Reference proteome</keyword>
<evidence type="ECO:0000256" key="2">
    <source>
        <dbReference type="ARBA" id="ARBA00022630"/>
    </source>
</evidence>
<dbReference type="PANTHER" id="PTHR43821">
    <property type="entry name" value="NAD(P)H NITROREDUCTASE YDJA-RELATED"/>
    <property type="match status" value="1"/>
</dbReference>
<accession>A0A4R3L0K5</accession>
<dbReference type="SUPFAM" id="SSF55469">
    <property type="entry name" value="FMN-dependent nitroreductase-like"/>
    <property type="match status" value="1"/>
</dbReference>
<dbReference type="Pfam" id="PF00881">
    <property type="entry name" value="Nitroreductase"/>
    <property type="match status" value="1"/>
</dbReference>
<gene>
    <name evidence="10" type="ORF">EDC25_1304</name>
</gene>
<protein>
    <recommendedName>
        <fullName evidence="7">Putative NAD(P)H nitroreductase</fullName>
        <ecNumber evidence="7">1.-.-.-</ecNumber>
    </recommendedName>
</protein>
<evidence type="ECO:0000256" key="7">
    <source>
        <dbReference type="PIRNR" id="PIRNR000232"/>
    </source>
</evidence>
<dbReference type="Gene3D" id="3.40.109.10">
    <property type="entry name" value="NADH Oxidase"/>
    <property type="match status" value="1"/>
</dbReference>
<evidence type="ECO:0000313" key="10">
    <source>
        <dbReference type="EMBL" id="TCS93033.1"/>
    </source>
</evidence>
<feature type="domain" description="Nitroreductase" evidence="9">
    <location>
        <begin position="9"/>
        <end position="167"/>
    </location>
</feature>
<organism evidence="10 11">
    <name type="scientific">Pseudofulvimonas gallinarii</name>
    <dbReference type="NCBI Taxonomy" id="634155"/>
    <lineage>
        <taxon>Bacteria</taxon>
        <taxon>Pseudomonadati</taxon>
        <taxon>Pseudomonadota</taxon>
        <taxon>Gammaproteobacteria</taxon>
        <taxon>Lysobacterales</taxon>
        <taxon>Rhodanobacteraceae</taxon>
        <taxon>Pseudofulvimonas</taxon>
    </lineage>
</organism>
<reference evidence="10 11" key="1">
    <citation type="submission" date="2019-03" db="EMBL/GenBank/DDBJ databases">
        <title>Genomic Encyclopedia of Type Strains, Phase IV (KMG-IV): sequencing the most valuable type-strain genomes for metagenomic binning, comparative biology and taxonomic classification.</title>
        <authorList>
            <person name="Goeker M."/>
        </authorList>
    </citation>
    <scope>NUCLEOTIDE SEQUENCE [LARGE SCALE GENOMIC DNA]</scope>
    <source>
        <strain evidence="10 11">DSM 21944</strain>
    </source>
</reference>
<feature type="binding site" description="in other chain" evidence="8">
    <location>
        <begin position="137"/>
        <end position="139"/>
    </location>
    <ligand>
        <name>FMN</name>
        <dbReference type="ChEBI" id="CHEBI:58210"/>
        <note>ligand shared between dimeric partners</note>
    </ligand>
</feature>
<dbReference type="OrthoDB" id="9804207at2"/>
<feature type="binding site" description="in other chain" evidence="8">
    <location>
        <begin position="12"/>
        <end position="14"/>
    </location>
    <ligand>
        <name>FMN</name>
        <dbReference type="ChEBI" id="CHEBI:58210"/>
        <note>ligand shared between dimeric partners</note>
    </ligand>
</feature>
<dbReference type="CDD" id="cd02135">
    <property type="entry name" value="YdjA-like"/>
    <property type="match status" value="1"/>
</dbReference>
<keyword evidence="4 7" id="KW-0521">NADP</keyword>
<dbReference type="RefSeq" id="WP_123522190.1">
    <property type="nucleotide sequence ID" value="NZ_JBHLWF010000030.1"/>
</dbReference>
<evidence type="ECO:0000256" key="4">
    <source>
        <dbReference type="ARBA" id="ARBA00022857"/>
    </source>
</evidence>
<evidence type="ECO:0000259" key="9">
    <source>
        <dbReference type="Pfam" id="PF00881"/>
    </source>
</evidence>
<dbReference type="Proteomes" id="UP000294599">
    <property type="component" value="Unassembled WGS sequence"/>
</dbReference>
<evidence type="ECO:0000256" key="1">
    <source>
        <dbReference type="ARBA" id="ARBA00007118"/>
    </source>
</evidence>
<evidence type="ECO:0000256" key="3">
    <source>
        <dbReference type="ARBA" id="ARBA00022643"/>
    </source>
</evidence>
<dbReference type="EC" id="1.-.-.-" evidence="7"/>
<feature type="binding site" evidence="8">
    <location>
        <position position="43"/>
    </location>
    <ligand>
        <name>FMN</name>
        <dbReference type="ChEBI" id="CHEBI:58210"/>
        <note>ligand shared between dimeric partners</note>
    </ligand>
</feature>
<dbReference type="InterPro" id="IPR000415">
    <property type="entry name" value="Nitroreductase-like"/>
</dbReference>
<evidence type="ECO:0000256" key="8">
    <source>
        <dbReference type="PIRSR" id="PIRSR000232-1"/>
    </source>
</evidence>